<gene>
    <name evidence="1" type="ORF">JEQ12_008008</name>
</gene>
<name>A0A835ZX39_SHEEP</name>
<evidence type="ECO:0000313" key="2">
    <source>
        <dbReference type="Proteomes" id="UP000664991"/>
    </source>
</evidence>
<dbReference type="Proteomes" id="UP000664991">
    <property type="component" value="Unassembled WGS sequence"/>
</dbReference>
<sequence>MPAARDAGQEAGLSDSGNKDRDLQVLFQELCQLQAKYDLSRAPLCPGPRPQGHLQWAKRLGLSKNA</sequence>
<dbReference type="EMBL" id="JAEMGP010000018">
    <property type="protein sequence ID" value="KAG5198318.1"/>
    <property type="molecule type" value="Genomic_DNA"/>
</dbReference>
<dbReference type="AlphaFoldDB" id="A0A835ZX39"/>
<evidence type="ECO:0000313" key="1">
    <source>
        <dbReference type="EMBL" id="KAG5198318.1"/>
    </source>
</evidence>
<accession>A0A835ZX39</accession>
<protein>
    <submittedName>
        <fullName evidence="1">Uncharacterized protein</fullName>
    </submittedName>
</protein>
<proteinExistence type="predicted"/>
<organism evidence="1 2">
    <name type="scientific">Ovis aries</name>
    <name type="common">Sheep</name>
    <dbReference type="NCBI Taxonomy" id="9940"/>
    <lineage>
        <taxon>Eukaryota</taxon>
        <taxon>Metazoa</taxon>
        <taxon>Chordata</taxon>
        <taxon>Craniata</taxon>
        <taxon>Vertebrata</taxon>
        <taxon>Euteleostomi</taxon>
        <taxon>Mammalia</taxon>
        <taxon>Eutheria</taxon>
        <taxon>Laurasiatheria</taxon>
        <taxon>Artiodactyla</taxon>
        <taxon>Ruminantia</taxon>
        <taxon>Pecora</taxon>
        <taxon>Bovidae</taxon>
        <taxon>Caprinae</taxon>
        <taxon>Ovis</taxon>
    </lineage>
</organism>
<comment type="caution">
    <text evidence="1">The sequence shown here is derived from an EMBL/GenBank/DDBJ whole genome shotgun (WGS) entry which is preliminary data.</text>
</comment>
<reference evidence="1 2" key="1">
    <citation type="submission" date="2020-12" db="EMBL/GenBank/DDBJ databases">
        <title>De novo assembly of Tibetan sheep genome.</title>
        <authorList>
            <person name="Li X."/>
        </authorList>
    </citation>
    <scope>NUCLEOTIDE SEQUENCE [LARGE SCALE GENOMIC DNA]</scope>
    <source>
        <tissue evidence="1">Heart</tissue>
    </source>
</reference>